<dbReference type="EMBL" id="CP002629">
    <property type="protein sequence ID" value="AEB08187.1"/>
    <property type="molecule type" value="Genomic_DNA"/>
</dbReference>
<reference evidence="3" key="2">
    <citation type="submission" date="2011-03" db="EMBL/GenBank/DDBJ databases">
        <title>The complete genome of Desulfobacca acetoxidans DSM 11109.</title>
        <authorList>
            <consortium name="US DOE Joint Genome Institute (JGI-PGF)"/>
            <person name="Lucas S."/>
            <person name="Copeland A."/>
            <person name="Lapidus A."/>
            <person name="Bruce D."/>
            <person name="Goodwin L."/>
            <person name="Pitluck S."/>
            <person name="Peters L."/>
            <person name="Kyrpides N."/>
            <person name="Mavromatis K."/>
            <person name="Ivanova N."/>
            <person name="Ovchinnikova G."/>
            <person name="Teshima H."/>
            <person name="Detter J.C."/>
            <person name="Han C."/>
            <person name="Land M."/>
            <person name="Hauser L."/>
            <person name="Markowitz V."/>
            <person name="Cheng J.-F."/>
            <person name="Hugenholtz P."/>
            <person name="Woyke T."/>
            <person name="Wu D."/>
            <person name="Spring S."/>
            <person name="Schueler E."/>
            <person name="Brambilla E."/>
            <person name="Klenk H.-P."/>
            <person name="Eisen J.A."/>
        </authorList>
    </citation>
    <scope>NUCLEOTIDE SEQUENCE [LARGE SCALE GENOMIC DNA]</scope>
    <source>
        <strain evidence="3">ATCC 700848 / DSM 11109 / ASRB2</strain>
    </source>
</reference>
<gene>
    <name evidence="2" type="ordered locus">Desac_0296</name>
</gene>
<dbReference type="PANTHER" id="PTHR39081:SF1">
    <property type="entry name" value="MUT7-C RNASE DOMAIN-CONTAINING PROTEIN"/>
    <property type="match status" value="1"/>
</dbReference>
<proteinExistence type="predicted"/>
<dbReference type="AlphaFoldDB" id="F2NEJ7"/>
<dbReference type="eggNOG" id="COG1656">
    <property type="taxonomic scope" value="Bacteria"/>
</dbReference>
<evidence type="ECO:0000259" key="1">
    <source>
        <dbReference type="Pfam" id="PF01927"/>
    </source>
</evidence>
<protein>
    <recommendedName>
        <fullName evidence="1">Mut7-C RNAse domain-containing protein</fullName>
    </recommendedName>
</protein>
<dbReference type="STRING" id="880072.Desac_0296"/>
<dbReference type="OrthoDB" id="9797655at2"/>
<evidence type="ECO:0000313" key="2">
    <source>
        <dbReference type="EMBL" id="AEB08187.1"/>
    </source>
</evidence>
<organism evidence="2 3">
    <name type="scientific">Desulfobacca acetoxidans (strain ATCC 700848 / DSM 11109 / ASRB2)</name>
    <dbReference type="NCBI Taxonomy" id="880072"/>
    <lineage>
        <taxon>Bacteria</taxon>
        <taxon>Pseudomonadati</taxon>
        <taxon>Thermodesulfobacteriota</taxon>
        <taxon>Desulfobaccia</taxon>
        <taxon>Desulfobaccales</taxon>
        <taxon>Desulfobaccaceae</taxon>
        <taxon>Desulfobacca</taxon>
    </lineage>
</organism>
<dbReference type="RefSeq" id="WP_013705300.1">
    <property type="nucleotide sequence ID" value="NC_015388.1"/>
</dbReference>
<reference evidence="2 3" key="1">
    <citation type="journal article" date="2011" name="Stand. Genomic Sci.">
        <title>Complete genome sequence of the acetate-degrading sulfate reducer Desulfobacca acetoxidans type strain (ASRB2).</title>
        <authorList>
            <person name="Goker M."/>
            <person name="Teshima H."/>
            <person name="Lapidus A."/>
            <person name="Nolan M."/>
            <person name="Lucas S."/>
            <person name="Hammon N."/>
            <person name="Deshpande S."/>
            <person name="Cheng J.F."/>
            <person name="Tapia R."/>
            <person name="Han C."/>
            <person name="Goodwin L."/>
            <person name="Pitluck S."/>
            <person name="Huntemann M."/>
            <person name="Liolios K."/>
            <person name="Ivanova N."/>
            <person name="Pagani I."/>
            <person name="Mavromatis K."/>
            <person name="Ovchinikova G."/>
            <person name="Pati A."/>
            <person name="Chen A."/>
            <person name="Palaniappan K."/>
            <person name="Land M."/>
            <person name="Hauser L."/>
            <person name="Brambilla E.M."/>
            <person name="Rohde M."/>
            <person name="Spring S."/>
            <person name="Detter J.C."/>
            <person name="Woyke T."/>
            <person name="Bristow J."/>
            <person name="Eisen J.A."/>
            <person name="Markowitz V."/>
            <person name="Hugenholtz P."/>
            <person name="Kyrpides N.C."/>
            <person name="Klenk H.P."/>
        </authorList>
    </citation>
    <scope>NUCLEOTIDE SEQUENCE [LARGE SCALE GENOMIC DNA]</scope>
    <source>
        <strain evidence="3">ATCC 700848 / DSM 11109 / ASRB2</strain>
    </source>
</reference>
<sequence length="156" mass="18357">MKLLVDQTLGSLAKWLRIMGFDVEQIRLQPQKLHTLPTSVKDTYLLSRQTGFQSKTPRTDLIIVASDRTEDQLEEVCRRLPALLTDWTPLTRCSHCNQLLLPLSVEAARDRVPDYVLREHRVFFECPGCHRVFWEGSHQRRIRRRLQELKERLAKP</sequence>
<dbReference type="Proteomes" id="UP000000483">
    <property type="component" value="Chromosome"/>
</dbReference>
<name>F2NEJ7_DESAR</name>
<dbReference type="Pfam" id="PF01927">
    <property type="entry name" value="Mut7-C"/>
    <property type="match status" value="1"/>
</dbReference>
<dbReference type="HOGENOM" id="CLU_112469_1_0_7"/>
<dbReference type="PANTHER" id="PTHR39081">
    <property type="entry name" value="MUT7-C DOMAIN-CONTAINING PROTEIN"/>
    <property type="match status" value="1"/>
</dbReference>
<dbReference type="KEGG" id="dao:Desac_0296"/>
<evidence type="ECO:0000313" key="3">
    <source>
        <dbReference type="Proteomes" id="UP000000483"/>
    </source>
</evidence>
<accession>F2NEJ7</accession>
<keyword evidence="3" id="KW-1185">Reference proteome</keyword>
<feature type="domain" description="Mut7-C RNAse" evidence="1">
    <location>
        <begin position="1"/>
        <end position="145"/>
    </location>
</feature>
<dbReference type="InterPro" id="IPR002782">
    <property type="entry name" value="Mut7-C_RNAse_dom"/>
</dbReference>